<dbReference type="AlphaFoldDB" id="A0A445BU25"/>
<evidence type="ECO:0000256" key="3">
    <source>
        <dbReference type="ARBA" id="ARBA00023082"/>
    </source>
</evidence>
<dbReference type="InterPro" id="IPR050239">
    <property type="entry name" value="Sigma-70_RNA_pol_init_factors"/>
</dbReference>
<dbReference type="CDD" id="cd06171">
    <property type="entry name" value="Sigma70_r4"/>
    <property type="match status" value="1"/>
</dbReference>
<dbReference type="GO" id="GO:0003677">
    <property type="term" value="F:DNA binding"/>
    <property type="evidence" value="ECO:0007669"/>
    <property type="project" value="UniProtKB-KW"/>
</dbReference>
<dbReference type="Proteomes" id="UP000289738">
    <property type="component" value="Chromosome A08"/>
</dbReference>
<dbReference type="InterPro" id="IPR007630">
    <property type="entry name" value="RNA_pol_sigma70_r4"/>
</dbReference>
<dbReference type="PANTHER" id="PTHR30603">
    <property type="entry name" value="RNA POLYMERASE SIGMA FACTOR RPO"/>
    <property type="match status" value="1"/>
</dbReference>
<sequence length="579" mass="66138">MGLLNLRLNYNASSAAIHSPFSFNNHSCIALSSAGGREATFNSARLSSLSTVNEEGEASQRSFPTAFSCLSSELETLDNDSLYIEEIKIHSVCVIVNSHKVYISQVKKGKRSISSVQEMLNNTQRQRHFEKEISTACLKFQSFRAIHYRLLMENLGTLEQTFADSEAIKLTSDIVLQLGKLGALELFNVCLSRSLELSSHAVGLGEHQKENRKIDEKIDKVFVQSTRKKQNKRRTRKAFTAMEVRLQPLTSKVDDKEYRLHSLPASVKKASNRKNTRIMVARREAEMSKGVKVLAELEKIREGIEESTNQVASLKSWAEAAGVHEKVLQQKLHYCQRCRDELIRSTRSLVVYLARKYRGMGIALEDLLQAGYIGVLQGAVRFDYTRGYRFSTYVQYWIRKSISRMVERYAREIVVPWSLSRAMNQIQKAQKSLKMTSMKSPDDHEIAKATGLSLEKIRSAGNCLRVVASTNQKMGDSLSVKYTEFMPDMSIENPEEAVMKQHMRKDLYDLLKVLDSREREILTLRFGLRDHHSKSLEEIGRYFKVSKECVRKIERKALTKLRNKAATSNFNFYLLDLDS</sequence>
<dbReference type="GO" id="GO:0071482">
    <property type="term" value="P:cellular response to light stimulus"/>
    <property type="evidence" value="ECO:0007669"/>
    <property type="project" value="UniProtKB-ARBA"/>
</dbReference>
<dbReference type="Gene3D" id="1.20.120.1810">
    <property type="match status" value="1"/>
</dbReference>
<keyword evidence="4" id="KW-0238">DNA-binding</keyword>
<feature type="domain" description="RNA polymerase sigma-70 region 2" evidence="7">
    <location>
        <begin position="342"/>
        <end position="411"/>
    </location>
</feature>
<dbReference type="InterPro" id="IPR000943">
    <property type="entry name" value="RNA_pol_sigma70"/>
</dbReference>
<evidence type="ECO:0000259" key="7">
    <source>
        <dbReference type="Pfam" id="PF04542"/>
    </source>
</evidence>
<name>A0A445BU25_ARAHY</name>
<proteinExistence type="inferred from homology"/>
<dbReference type="EMBL" id="SDMP01000008">
    <property type="protein sequence ID" value="RYR42203.1"/>
    <property type="molecule type" value="Genomic_DNA"/>
</dbReference>
<evidence type="ECO:0000313" key="10">
    <source>
        <dbReference type="Proteomes" id="UP000289738"/>
    </source>
</evidence>
<accession>A0A445BU25</accession>
<evidence type="ECO:0000259" key="6">
    <source>
        <dbReference type="Pfam" id="PF04539"/>
    </source>
</evidence>
<comment type="similarity">
    <text evidence="1">Belongs to the sigma-70 factor family.</text>
</comment>
<dbReference type="InterPro" id="IPR013325">
    <property type="entry name" value="RNA_pol_sigma_r2"/>
</dbReference>
<dbReference type="InterPro" id="IPR007624">
    <property type="entry name" value="RNA_pol_sigma70_r3"/>
</dbReference>
<dbReference type="GO" id="GO:0006352">
    <property type="term" value="P:DNA-templated transcription initiation"/>
    <property type="evidence" value="ECO:0007669"/>
    <property type="project" value="InterPro"/>
</dbReference>
<keyword evidence="3" id="KW-0731">Sigma factor</keyword>
<dbReference type="Pfam" id="PF04539">
    <property type="entry name" value="Sigma70_r3"/>
    <property type="match status" value="1"/>
</dbReference>
<evidence type="ECO:0008006" key="11">
    <source>
        <dbReference type="Google" id="ProtNLM"/>
    </source>
</evidence>
<protein>
    <recommendedName>
        <fullName evidence="11">RNA polymerase sigma-70 domain-containing protein</fullName>
    </recommendedName>
</protein>
<evidence type="ECO:0000256" key="1">
    <source>
        <dbReference type="ARBA" id="ARBA00007788"/>
    </source>
</evidence>
<organism evidence="9 10">
    <name type="scientific">Arachis hypogaea</name>
    <name type="common">Peanut</name>
    <dbReference type="NCBI Taxonomy" id="3818"/>
    <lineage>
        <taxon>Eukaryota</taxon>
        <taxon>Viridiplantae</taxon>
        <taxon>Streptophyta</taxon>
        <taxon>Embryophyta</taxon>
        <taxon>Tracheophyta</taxon>
        <taxon>Spermatophyta</taxon>
        <taxon>Magnoliopsida</taxon>
        <taxon>eudicotyledons</taxon>
        <taxon>Gunneridae</taxon>
        <taxon>Pentapetalae</taxon>
        <taxon>rosids</taxon>
        <taxon>fabids</taxon>
        <taxon>Fabales</taxon>
        <taxon>Fabaceae</taxon>
        <taxon>Papilionoideae</taxon>
        <taxon>50 kb inversion clade</taxon>
        <taxon>dalbergioids sensu lato</taxon>
        <taxon>Dalbergieae</taxon>
        <taxon>Pterocarpus clade</taxon>
        <taxon>Arachis</taxon>
    </lineage>
</organism>
<keyword evidence="2" id="KW-0805">Transcription regulation</keyword>
<evidence type="ECO:0000259" key="8">
    <source>
        <dbReference type="Pfam" id="PF04545"/>
    </source>
</evidence>
<dbReference type="InterPro" id="IPR036388">
    <property type="entry name" value="WH-like_DNA-bd_sf"/>
</dbReference>
<feature type="domain" description="RNA polymerase sigma-70 region 4" evidence="8">
    <location>
        <begin position="510"/>
        <end position="563"/>
    </location>
</feature>
<dbReference type="InterPro" id="IPR013324">
    <property type="entry name" value="RNA_pol_sigma_r3/r4-like"/>
</dbReference>
<evidence type="ECO:0000313" key="9">
    <source>
        <dbReference type="EMBL" id="RYR42203.1"/>
    </source>
</evidence>
<dbReference type="InterPro" id="IPR014284">
    <property type="entry name" value="RNA_pol_sigma-70_dom"/>
</dbReference>
<dbReference type="NCBIfam" id="TIGR02937">
    <property type="entry name" value="sigma70-ECF"/>
    <property type="match status" value="1"/>
</dbReference>
<evidence type="ECO:0000256" key="4">
    <source>
        <dbReference type="ARBA" id="ARBA00023125"/>
    </source>
</evidence>
<dbReference type="PRINTS" id="PR00046">
    <property type="entry name" value="SIGMA70FCT"/>
</dbReference>
<dbReference type="STRING" id="3818.A0A445BU25"/>
<reference evidence="9 10" key="1">
    <citation type="submission" date="2019-01" db="EMBL/GenBank/DDBJ databases">
        <title>Sequencing of cultivated peanut Arachis hypogaea provides insights into genome evolution and oil improvement.</title>
        <authorList>
            <person name="Chen X."/>
        </authorList>
    </citation>
    <scope>NUCLEOTIDE SEQUENCE [LARGE SCALE GENOMIC DNA]</scope>
    <source>
        <strain evidence="10">cv. Fuhuasheng</strain>
        <tissue evidence="9">Leaves</tissue>
    </source>
</reference>
<keyword evidence="5" id="KW-0804">Transcription</keyword>
<dbReference type="PANTHER" id="PTHR30603:SF13">
    <property type="entry name" value="RNA POLYMERASE SIGMA FACTOR SIGC"/>
    <property type="match status" value="1"/>
</dbReference>
<dbReference type="GO" id="GO:0016987">
    <property type="term" value="F:sigma factor activity"/>
    <property type="evidence" value="ECO:0007669"/>
    <property type="project" value="UniProtKB-KW"/>
</dbReference>
<evidence type="ECO:0000256" key="5">
    <source>
        <dbReference type="ARBA" id="ARBA00023163"/>
    </source>
</evidence>
<dbReference type="SUPFAM" id="SSF88946">
    <property type="entry name" value="Sigma2 domain of RNA polymerase sigma factors"/>
    <property type="match status" value="1"/>
</dbReference>
<dbReference type="Pfam" id="PF04545">
    <property type="entry name" value="Sigma70_r4"/>
    <property type="match status" value="1"/>
</dbReference>
<dbReference type="Gene3D" id="1.10.10.10">
    <property type="entry name" value="Winged helix-like DNA-binding domain superfamily/Winged helix DNA-binding domain"/>
    <property type="match status" value="2"/>
</dbReference>
<dbReference type="SUPFAM" id="SSF88659">
    <property type="entry name" value="Sigma3 and sigma4 domains of RNA polymerase sigma factors"/>
    <property type="match status" value="2"/>
</dbReference>
<comment type="caution">
    <text evidence="9">The sequence shown here is derived from an EMBL/GenBank/DDBJ whole genome shotgun (WGS) entry which is preliminary data.</text>
</comment>
<gene>
    <name evidence="9" type="ORF">Ahy_A08g038674</name>
</gene>
<feature type="domain" description="RNA polymerase sigma-70 region 3" evidence="6">
    <location>
        <begin position="423"/>
        <end position="497"/>
    </location>
</feature>
<evidence type="ECO:0000256" key="2">
    <source>
        <dbReference type="ARBA" id="ARBA00023015"/>
    </source>
</evidence>
<dbReference type="InterPro" id="IPR007627">
    <property type="entry name" value="RNA_pol_sigma70_r2"/>
</dbReference>
<dbReference type="Pfam" id="PF04542">
    <property type="entry name" value="Sigma70_r2"/>
    <property type="match status" value="1"/>
</dbReference>
<keyword evidence="10" id="KW-1185">Reference proteome</keyword>